<sequence length="71" mass="7847">MHCSYFSLGAGARCRLLVGHRTTGPREDDLDSMMMVFVGGMASWSSLVPNRSEFSIDYSSIVERAICVLND</sequence>
<evidence type="ECO:0000313" key="1">
    <source>
        <dbReference type="EMBL" id="GMN52023.1"/>
    </source>
</evidence>
<dbReference type="EMBL" id="BTGU01000040">
    <property type="protein sequence ID" value="GMN52023.1"/>
    <property type="molecule type" value="Genomic_DNA"/>
</dbReference>
<dbReference type="Proteomes" id="UP001187192">
    <property type="component" value="Unassembled WGS sequence"/>
</dbReference>
<dbReference type="AlphaFoldDB" id="A0AA88AC59"/>
<keyword evidence="2" id="KW-1185">Reference proteome</keyword>
<organism evidence="1 2">
    <name type="scientific">Ficus carica</name>
    <name type="common">Common fig</name>
    <dbReference type="NCBI Taxonomy" id="3494"/>
    <lineage>
        <taxon>Eukaryota</taxon>
        <taxon>Viridiplantae</taxon>
        <taxon>Streptophyta</taxon>
        <taxon>Embryophyta</taxon>
        <taxon>Tracheophyta</taxon>
        <taxon>Spermatophyta</taxon>
        <taxon>Magnoliopsida</taxon>
        <taxon>eudicotyledons</taxon>
        <taxon>Gunneridae</taxon>
        <taxon>Pentapetalae</taxon>
        <taxon>rosids</taxon>
        <taxon>fabids</taxon>
        <taxon>Rosales</taxon>
        <taxon>Moraceae</taxon>
        <taxon>Ficeae</taxon>
        <taxon>Ficus</taxon>
    </lineage>
</organism>
<name>A0AA88AC59_FICCA</name>
<reference evidence="1" key="1">
    <citation type="submission" date="2023-07" db="EMBL/GenBank/DDBJ databases">
        <title>draft genome sequence of fig (Ficus carica).</title>
        <authorList>
            <person name="Takahashi T."/>
            <person name="Nishimura K."/>
        </authorList>
    </citation>
    <scope>NUCLEOTIDE SEQUENCE</scope>
</reference>
<evidence type="ECO:0000313" key="2">
    <source>
        <dbReference type="Proteomes" id="UP001187192"/>
    </source>
</evidence>
<protein>
    <submittedName>
        <fullName evidence="1">Uncharacterized protein</fullName>
    </submittedName>
</protein>
<comment type="caution">
    <text evidence="1">The sequence shown here is derived from an EMBL/GenBank/DDBJ whole genome shotgun (WGS) entry which is preliminary data.</text>
</comment>
<accession>A0AA88AC59</accession>
<gene>
    <name evidence="1" type="ORF">TIFTF001_021173</name>
</gene>
<proteinExistence type="predicted"/>